<evidence type="ECO:0000256" key="3">
    <source>
        <dbReference type="ARBA" id="ARBA00022692"/>
    </source>
</evidence>
<feature type="transmembrane region" description="Helical" evidence="8">
    <location>
        <begin position="408"/>
        <end position="428"/>
    </location>
</feature>
<reference evidence="9" key="1">
    <citation type="submission" date="2018-01" db="EMBL/GenBank/DDBJ databases">
        <title>An insight into the sialome of Amazonian anophelines.</title>
        <authorList>
            <person name="Ribeiro J.M."/>
            <person name="Scarpassa V."/>
            <person name="Calvo E."/>
        </authorList>
    </citation>
    <scope>NUCLEOTIDE SEQUENCE</scope>
    <source>
        <tissue evidence="9">Salivary glands</tissue>
    </source>
</reference>
<dbReference type="GO" id="GO:0007165">
    <property type="term" value="P:signal transduction"/>
    <property type="evidence" value="ECO:0007669"/>
    <property type="project" value="UniProtKB-KW"/>
</dbReference>
<keyword evidence="4 8" id="KW-1133">Transmembrane helix</keyword>
<organism evidence="9">
    <name type="scientific">Anopheles marajoara</name>
    <dbReference type="NCBI Taxonomy" id="58244"/>
    <lineage>
        <taxon>Eukaryota</taxon>
        <taxon>Metazoa</taxon>
        <taxon>Ecdysozoa</taxon>
        <taxon>Arthropoda</taxon>
        <taxon>Hexapoda</taxon>
        <taxon>Insecta</taxon>
        <taxon>Pterygota</taxon>
        <taxon>Neoptera</taxon>
        <taxon>Endopterygota</taxon>
        <taxon>Diptera</taxon>
        <taxon>Nematocera</taxon>
        <taxon>Culicoidea</taxon>
        <taxon>Culicidae</taxon>
        <taxon>Anophelinae</taxon>
        <taxon>Anopheles</taxon>
    </lineage>
</organism>
<sequence>MVLELFSNKQLFKNDFQQSTHRLLRLCQLFGTIPWSVRLYETSKESTLVHRWKWRLIRIANVLQSVGLTVAVTGATVLQHIQFDCQSEFEPSELDCSKTPFMTRMLYICEYIMANALVAMVLTGCHCQRRWYARFAEQLLTIAIEIASCGGAVDFVRIESFFNRLLACTALYFAGVLLIDFLYNGQQWWAFCRSSAVYTLSNEVNVLGLIQYFYLMYFIFLFYHDMNRLLKGFALQSARTATIDRRPYRFPGQTNTIVVTPSGTALFDYATVLETLRKTHLKQYKLIEQVIECFGLLIVVTTVASFVVLSLQFFAIYRATTTRHWTSTDTYLLVYTVLWIVLHGAKILMILYPAHLVQRERDRTGPILYLFNHNEKDIPLNGVLAKFSTQLLHERGHQTARGLMNLEMTLISTMVGALTTYLVILIQFDTAVTQGQSAPNGNGSNEKPATAH</sequence>
<feature type="transmembrane region" description="Helical" evidence="8">
    <location>
        <begin position="332"/>
        <end position="354"/>
    </location>
</feature>
<evidence type="ECO:0000256" key="7">
    <source>
        <dbReference type="ARBA" id="ARBA00023224"/>
    </source>
</evidence>
<protein>
    <recommendedName>
        <fullName evidence="8">Gustatory receptor</fullName>
    </recommendedName>
</protein>
<comment type="similarity">
    <text evidence="8">Belongs to the insect chemoreceptor superfamily. Gustatory receptor (GR) family.</text>
</comment>
<comment type="function">
    <text evidence="8">Gustatory receptor which mediates acceptance or avoidance behavior, depending on its substrates.</text>
</comment>
<evidence type="ECO:0000256" key="4">
    <source>
        <dbReference type="ARBA" id="ARBA00022989"/>
    </source>
</evidence>
<proteinExistence type="inferred from homology"/>
<dbReference type="GO" id="GO:0030424">
    <property type="term" value="C:axon"/>
    <property type="evidence" value="ECO:0007669"/>
    <property type="project" value="TreeGrafter"/>
</dbReference>
<keyword evidence="3 8" id="KW-0812">Transmembrane</keyword>
<dbReference type="GO" id="GO:0030425">
    <property type="term" value="C:dendrite"/>
    <property type="evidence" value="ECO:0007669"/>
    <property type="project" value="TreeGrafter"/>
</dbReference>
<keyword evidence="6 8" id="KW-0675">Receptor</keyword>
<feature type="transmembrane region" description="Helical" evidence="8">
    <location>
        <begin position="293"/>
        <end position="317"/>
    </location>
</feature>
<dbReference type="Pfam" id="PF08395">
    <property type="entry name" value="7tm_7"/>
    <property type="match status" value="1"/>
</dbReference>
<evidence type="ECO:0000256" key="2">
    <source>
        <dbReference type="ARBA" id="ARBA00022475"/>
    </source>
</evidence>
<comment type="subcellular location">
    <subcellularLocation>
        <location evidence="1 8">Cell membrane</location>
        <topology evidence="1 8">Multi-pass membrane protein</topology>
    </subcellularLocation>
</comment>
<dbReference type="InterPro" id="IPR013604">
    <property type="entry name" value="7TM_chemorcpt"/>
</dbReference>
<evidence type="ECO:0000256" key="1">
    <source>
        <dbReference type="ARBA" id="ARBA00004651"/>
    </source>
</evidence>
<evidence type="ECO:0000313" key="9">
    <source>
        <dbReference type="EMBL" id="MBW54368.1"/>
    </source>
</evidence>
<dbReference type="GO" id="GO:0008049">
    <property type="term" value="P:male courtship behavior"/>
    <property type="evidence" value="ECO:0007669"/>
    <property type="project" value="TreeGrafter"/>
</dbReference>
<dbReference type="GO" id="GO:0007635">
    <property type="term" value="P:chemosensory behavior"/>
    <property type="evidence" value="ECO:0007669"/>
    <property type="project" value="TreeGrafter"/>
</dbReference>
<feature type="transmembrane region" description="Helical" evidence="8">
    <location>
        <begin position="204"/>
        <end position="223"/>
    </location>
</feature>
<evidence type="ECO:0000256" key="6">
    <source>
        <dbReference type="ARBA" id="ARBA00023170"/>
    </source>
</evidence>
<feature type="transmembrane region" description="Helical" evidence="8">
    <location>
        <begin position="165"/>
        <end position="184"/>
    </location>
</feature>
<dbReference type="GO" id="GO:0050909">
    <property type="term" value="P:sensory perception of taste"/>
    <property type="evidence" value="ECO:0007669"/>
    <property type="project" value="InterPro"/>
</dbReference>
<keyword evidence="5 8" id="KW-0472">Membrane</keyword>
<accession>A0A2M4BNL7</accession>
<dbReference type="PANTHER" id="PTHR21143:SF134">
    <property type="entry name" value="GUSTATORY RECEPTOR"/>
    <property type="match status" value="1"/>
</dbReference>
<feature type="transmembrane region" description="Helical" evidence="8">
    <location>
        <begin position="101"/>
        <end position="125"/>
    </location>
</feature>
<feature type="transmembrane region" description="Helical" evidence="8">
    <location>
        <begin position="59"/>
        <end position="81"/>
    </location>
</feature>
<keyword evidence="2 8" id="KW-1003">Cell membrane</keyword>
<evidence type="ECO:0000256" key="8">
    <source>
        <dbReference type="RuleBase" id="RU363108"/>
    </source>
</evidence>
<evidence type="ECO:0000256" key="5">
    <source>
        <dbReference type="ARBA" id="ARBA00023136"/>
    </source>
</evidence>
<name>A0A2M4BNL7_9DIPT</name>
<dbReference type="GO" id="GO:0043025">
    <property type="term" value="C:neuronal cell body"/>
    <property type="evidence" value="ECO:0007669"/>
    <property type="project" value="TreeGrafter"/>
</dbReference>
<dbReference type="GO" id="GO:0005886">
    <property type="term" value="C:plasma membrane"/>
    <property type="evidence" value="ECO:0007669"/>
    <property type="project" value="UniProtKB-SubCell"/>
</dbReference>
<dbReference type="EMBL" id="GGFJ01005227">
    <property type="protein sequence ID" value="MBW54368.1"/>
    <property type="molecule type" value="Transcribed_RNA"/>
</dbReference>
<dbReference type="AlphaFoldDB" id="A0A2M4BNL7"/>
<dbReference type="PANTHER" id="PTHR21143">
    <property type="entry name" value="INVERTEBRATE GUSTATORY RECEPTOR"/>
    <property type="match status" value="1"/>
</dbReference>
<keyword evidence="7 8" id="KW-0807">Transducer</keyword>